<dbReference type="AlphaFoldDB" id="A0A0W8G8I3"/>
<dbReference type="PROSITE" id="PS00455">
    <property type="entry name" value="AMP_BINDING"/>
    <property type="match status" value="1"/>
</dbReference>
<organism evidence="5">
    <name type="scientific">hydrocarbon metagenome</name>
    <dbReference type="NCBI Taxonomy" id="938273"/>
    <lineage>
        <taxon>unclassified sequences</taxon>
        <taxon>metagenomes</taxon>
        <taxon>ecological metagenomes</taxon>
    </lineage>
</organism>
<dbReference type="EMBL" id="LNQE01000082">
    <property type="protein sequence ID" value="KUG29447.1"/>
    <property type="molecule type" value="Genomic_DNA"/>
</dbReference>
<dbReference type="FunFam" id="3.30.300.30:FF:000008">
    <property type="entry name" value="2,3-dihydroxybenzoate-AMP ligase"/>
    <property type="match status" value="1"/>
</dbReference>
<dbReference type="SUPFAM" id="SSF56801">
    <property type="entry name" value="Acetyl-CoA synthetase-like"/>
    <property type="match status" value="1"/>
</dbReference>
<dbReference type="PANTHER" id="PTHR43201:SF5">
    <property type="entry name" value="MEDIUM-CHAIN ACYL-COA LIGASE ACSF2, MITOCHONDRIAL"/>
    <property type="match status" value="1"/>
</dbReference>
<dbReference type="InterPro" id="IPR000873">
    <property type="entry name" value="AMP-dep_synth/lig_dom"/>
</dbReference>
<dbReference type="PANTHER" id="PTHR43201">
    <property type="entry name" value="ACYL-COA SYNTHETASE"/>
    <property type="match status" value="1"/>
</dbReference>
<proteinExistence type="inferred from homology"/>
<evidence type="ECO:0000313" key="5">
    <source>
        <dbReference type="EMBL" id="KUG29447.1"/>
    </source>
</evidence>
<dbReference type="Gene3D" id="3.30.300.30">
    <property type="match status" value="1"/>
</dbReference>
<comment type="similarity">
    <text evidence="1">Belongs to the ATP-dependent AMP-binding enzyme family.</text>
</comment>
<sequence>MPTMSDDTPLFDLTMGQLLAKTAAAHPGNEAVVYVDRDFRLTYSQFDKLTDDLAKGLMALGVQKGEKVAVWATNVPYWVALQFATAKMGAILLTVNTNYKRNELKYLLTNSECENIFIIDGFRDSDYIQILYDLAPELRSMERGRIKSTTFPHLKRVFFLGHEKHRGMYNIPEALGMSRMVTDEEYAARQATLHPDDVVNMQYTSGTTGFPKGVMLTHKSVVNNGYWIGQRQRFSHKDRLCLTVPLFHCFGCVLGVMACVNHGVTMVIVEAFNPVEVMSSIDQERCTAVYGVPTMFIAMLEHKLFSKFDFSCLRTGIMAGSPCPIQVMRQVMDKMYMKEITICYGLTENSPVMTQTTPDDPLQYRVESVGKALPHIEVCVRDPETGQEVPHGVQGEVCCRGYSLMKGYYNNPEATAKAITPDGWLRSGDLGTMDENGYLAITGRLKDMIIRGGENIYPREIEEFLYTLDGISDVQVAGVPSRKYGEEVGAFIILKKGVTMAPEDVRDYCRGQIAWHKIPKYVAFVDSYPITASGKIQKYKLREMAAGMFPEAMK</sequence>
<dbReference type="Pfam" id="PF00501">
    <property type="entry name" value="AMP-binding"/>
    <property type="match status" value="1"/>
</dbReference>
<evidence type="ECO:0000259" key="4">
    <source>
        <dbReference type="Pfam" id="PF13193"/>
    </source>
</evidence>
<dbReference type="InterPro" id="IPR020845">
    <property type="entry name" value="AMP-binding_CS"/>
</dbReference>
<protein>
    <submittedName>
        <fullName evidence="5">Long-chain-fatty-acid--coa ligase</fullName>
        <ecNumber evidence="5">6.2.1.3</ecNumber>
    </submittedName>
</protein>
<dbReference type="GO" id="GO:0004467">
    <property type="term" value="F:long-chain fatty acid-CoA ligase activity"/>
    <property type="evidence" value="ECO:0007669"/>
    <property type="project" value="UniProtKB-EC"/>
</dbReference>
<dbReference type="EC" id="6.2.1.3" evidence="5"/>
<accession>A0A0W8G8I3</accession>
<dbReference type="Pfam" id="PF13193">
    <property type="entry name" value="AMP-binding_C"/>
    <property type="match status" value="1"/>
</dbReference>
<dbReference type="InterPro" id="IPR025110">
    <property type="entry name" value="AMP-bd_C"/>
</dbReference>
<reference evidence="5" key="1">
    <citation type="journal article" date="2015" name="Proc. Natl. Acad. Sci. U.S.A.">
        <title>Networks of energetic and metabolic interactions define dynamics in microbial communities.</title>
        <authorList>
            <person name="Embree M."/>
            <person name="Liu J.K."/>
            <person name="Al-Bassam M.M."/>
            <person name="Zengler K."/>
        </authorList>
    </citation>
    <scope>NUCLEOTIDE SEQUENCE</scope>
</reference>
<dbReference type="CDD" id="cd05917">
    <property type="entry name" value="FACL_like_2"/>
    <property type="match status" value="1"/>
</dbReference>
<dbReference type="GO" id="GO:0031956">
    <property type="term" value="F:medium-chain fatty acid-CoA ligase activity"/>
    <property type="evidence" value="ECO:0007669"/>
    <property type="project" value="TreeGrafter"/>
</dbReference>
<evidence type="ECO:0000259" key="3">
    <source>
        <dbReference type="Pfam" id="PF00501"/>
    </source>
</evidence>
<comment type="caution">
    <text evidence="5">The sequence shown here is derived from an EMBL/GenBank/DDBJ whole genome shotgun (WGS) entry which is preliminary data.</text>
</comment>
<gene>
    <name evidence="5" type="ORF">ASZ90_000647</name>
</gene>
<feature type="domain" description="AMP-dependent synthetase/ligase" evidence="3">
    <location>
        <begin position="20"/>
        <end position="409"/>
    </location>
</feature>
<evidence type="ECO:0000256" key="1">
    <source>
        <dbReference type="ARBA" id="ARBA00006432"/>
    </source>
</evidence>
<name>A0A0W8G8I3_9ZZZZ</name>
<dbReference type="Gene3D" id="3.40.50.12780">
    <property type="entry name" value="N-terminal domain of ligase-like"/>
    <property type="match status" value="1"/>
</dbReference>
<evidence type="ECO:0000256" key="2">
    <source>
        <dbReference type="ARBA" id="ARBA00022598"/>
    </source>
</evidence>
<dbReference type="FunFam" id="3.40.50.12780:FF:000003">
    <property type="entry name" value="Long-chain-fatty-acid--CoA ligase FadD"/>
    <property type="match status" value="1"/>
</dbReference>
<dbReference type="InterPro" id="IPR042099">
    <property type="entry name" value="ANL_N_sf"/>
</dbReference>
<keyword evidence="2 5" id="KW-0436">Ligase</keyword>
<feature type="domain" description="AMP-binding enzyme C-terminal" evidence="4">
    <location>
        <begin position="460"/>
        <end position="535"/>
    </location>
</feature>
<dbReference type="InterPro" id="IPR045851">
    <property type="entry name" value="AMP-bd_C_sf"/>
</dbReference>